<dbReference type="Gene3D" id="1.20.58.1030">
    <property type="match status" value="1"/>
</dbReference>
<evidence type="ECO:0000256" key="1">
    <source>
        <dbReference type="ARBA" id="ARBA00004123"/>
    </source>
</evidence>
<dbReference type="Pfam" id="PF16922">
    <property type="entry name" value="SLD5_C"/>
    <property type="match status" value="1"/>
</dbReference>
<comment type="subcellular location">
    <subcellularLocation>
        <location evidence="1 6">Nucleus</location>
    </subcellularLocation>
</comment>
<gene>
    <name evidence="9" type="ORF">H2204_015529</name>
</gene>
<dbReference type="CDD" id="cd21692">
    <property type="entry name" value="GINS_B_Sld5"/>
    <property type="match status" value="1"/>
</dbReference>
<keyword evidence="4 6" id="KW-0235">DNA replication</keyword>
<proteinExistence type="inferred from homology"/>
<evidence type="ECO:0000259" key="8">
    <source>
        <dbReference type="Pfam" id="PF16922"/>
    </source>
</evidence>
<comment type="caution">
    <text evidence="9">The sequence shown here is derived from an EMBL/GenBank/DDBJ whole genome shotgun (WGS) entry which is preliminary data.</text>
</comment>
<dbReference type="AlphaFoldDB" id="A0AA38XAT2"/>
<comment type="function">
    <text evidence="6">The GINS complex plays an essential role in the initiation of DNA replication.</text>
</comment>
<evidence type="ECO:0000256" key="5">
    <source>
        <dbReference type="ARBA" id="ARBA00023242"/>
    </source>
</evidence>
<feature type="domain" description="GINS subunit" evidence="7">
    <location>
        <begin position="105"/>
        <end position="174"/>
    </location>
</feature>
<dbReference type="InterPro" id="IPR008591">
    <property type="entry name" value="GINS_Sld5"/>
</dbReference>
<evidence type="ECO:0000259" key="7">
    <source>
        <dbReference type="Pfam" id="PF05916"/>
    </source>
</evidence>
<keyword evidence="5 6" id="KW-0539">Nucleus</keyword>
<dbReference type="Pfam" id="PF05916">
    <property type="entry name" value="Sld5"/>
    <property type="match status" value="1"/>
</dbReference>
<accession>A0AA38XAT2</accession>
<dbReference type="PANTHER" id="PTHR21206:SF0">
    <property type="entry name" value="DNA REPLICATION COMPLEX GINS PROTEIN SLD5"/>
    <property type="match status" value="1"/>
</dbReference>
<dbReference type="EMBL" id="JAPDRN010000254">
    <property type="protein sequence ID" value="KAJ9610053.1"/>
    <property type="molecule type" value="Genomic_DNA"/>
</dbReference>
<keyword evidence="10" id="KW-1185">Reference proteome</keyword>
<dbReference type="PIRSF" id="PIRSF007764">
    <property type="entry name" value="Sld5"/>
    <property type="match status" value="1"/>
</dbReference>
<dbReference type="InterPro" id="IPR031633">
    <property type="entry name" value="SLD5_C"/>
</dbReference>
<dbReference type="GO" id="GO:0000727">
    <property type="term" value="P:double-strand break repair via break-induced replication"/>
    <property type="evidence" value="ECO:0007669"/>
    <property type="project" value="TreeGrafter"/>
</dbReference>
<protein>
    <recommendedName>
        <fullName evidence="3 6">DNA replication complex GINS protein SLD5</fullName>
    </recommendedName>
</protein>
<evidence type="ECO:0000313" key="10">
    <source>
        <dbReference type="Proteomes" id="UP001172681"/>
    </source>
</evidence>
<evidence type="ECO:0000256" key="3">
    <source>
        <dbReference type="ARBA" id="ARBA00014804"/>
    </source>
</evidence>
<dbReference type="CDD" id="cd11711">
    <property type="entry name" value="GINS_A_Sld5"/>
    <property type="match status" value="1"/>
</dbReference>
<dbReference type="InterPro" id="IPR038749">
    <property type="entry name" value="Sld5_GINS_A"/>
</dbReference>
<dbReference type="GO" id="GO:0000811">
    <property type="term" value="C:GINS complex"/>
    <property type="evidence" value="ECO:0007669"/>
    <property type="project" value="UniProtKB-UniRule"/>
</dbReference>
<evidence type="ECO:0000256" key="2">
    <source>
        <dbReference type="ARBA" id="ARBA00008187"/>
    </source>
</evidence>
<evidence type="ECO:0000256" key="4">
    <source>
        <dbReference type="ARBA" id="ARBA00022705"/>
    </source>
</evidence>
<dbReference type="InterPro" id="IPR021151">
    <property type="entry name" value="GINS_A"/>
</dbReference>
<reference evidence="9" key="1">
    <citation type="submission" date="2022-10" db="EMBL/GenBank/DDBJ databases">
        <title>Culturing micro-colonial fungi from biological soil crusts in the Mojave desert and describing Neophaeococcomyces mojavensis, and introducing the new genera and species Taxawa tesnikishii.</title>
        <authorList>
            <person name="Kurbessoian T."/>
            <person name="Stajich J.E."/>
        </authorList>
    </citation>
    <scope>NUCLEOTIDE SEQUENCE</scope>
    <source>
        <strain evidence="9">TK_35</strain>
    </source>
</reference>
<sequence>MDLDISDILADVSRPSGGISGSTNSISHSATDTDTFVDHQLLVRAWTSERCAPDLLPYPEDLMGRVMSRVQNQIIRIEDMASGMGDGGFSSAANFGDQKGSTQNSNLILSILQTDLGRTQFLVRSLLRIRLSKLTKHAMHYLRLTEDRKSLYLSSAETQFVRNHQALLAEFYDSSFLSAFPTSLKRLDDVSGGANMVEGPDLGSAVVVRCLVEFWRNDDDIENGDDSNATTTTTTTAASVELSMRRGEIWIVRWRDVKAGVERGEIELL</sequence>
<name>A0AA38XAT2_9EURO</name>
<organism evidence="9 10">
    <name type="scientific">Knufia peltigerae</name>
    <dbReference type="NCBI Taxonomy" id="1002370"/>
    <lineage>
        <taxon>Eukaryota</taxon>
        <taxon>Fungi</taxon>
        <taxon>Dikarya</taxon>
        <taxon>Ascomycota</taxon>
        <taxon>Pezizomycotina</taxon>
        <taxon>Eurotiomycetes</taxon>
        <taxon>Chaetothyriomycetidae</taxon>
        <taxon>Chaetothyriales</taxon>
        <taxon>Trichomeriaceae</taxon>
        <taxon>Knufia</taxon>
    </lineage>
</organism>
<dbReference type="GO" id="GO:0006261">
    <property type="term" value="P:DNA-templated DNA replication"/>
    <property type="evidence" value="ECO:0007669"/>
    <property type="project" value="InterPro"/>
</dbReference>
<dbReference type="Proteomes" id="UP001172681">
    <property type="component" value="Unassembled WGS sequence"/>
</dbReference>
<evidence type="ECO:0000256" key="6">
    <source>
        <dbReference type="PIRNR" id="PIRNR007764"/>
    </source>
</evidence>
<dbReference type="SUPFAM" id="SSF158573">
    <property type="entry name" value="GINS helical bundle-like"/>
    <property type="match status" value="1"/>
</dbReference>
<dbReference type="PANTHER" id="PTHR21206">
    <property type="entry name" value="SLD5 PROTEIN"/>
    <property type="match status" value="1"/>
</dbReference>
<feature type="domain" description="DNA replication complex GINS protein SLD5 C-terminal" evidence="8">
    <location>
        <begin position="200"/>
        <end position="269"/>
    </location>
</feature>
<evidence type="ECO:0000313" key="9">
    <source>
        <dbReference type="EMBL" id="KAJ9610053.1"/>
    </source>
</evidence>
<comment type="similarity">
    <text evidence="2 6">Belongs to the GINS4/SLD5 family.</text>
</comment>
<dbReference type="InterPro" id="IPR036224">
    <property type="entry name" value="GINS_bundle-like_dom_sf"/>
</dbReference>